<organism evidence="2 3">
    <name type="scientific">Simiduia curdlanivorans</name>
    <dbReference type="NCBI Taxonomy" id="1492769"/>
    <lineage>
        <taxon>Bacteria</taxon>
        <taxon>Pseudomonadati</taxon>
        <taxon>Pseudomonadota</taxon>
        <taxon>Gammaproteobacteria</taxon>
        <taxon>Cellvibrionales</taxon>
        <taxon>Cellvibrionaceae</taxon>
        <taxon>Simiduia</taxon>
    </lineage>
</organism>
<keyword evidence="3" id="KW-1185">Reference proteome</keyword>
<feature type="transmembrane region" description="Helical" evidence="1">
    <location>
        <begin position="13"/>
        <end position="34"/>
    </location>
</feature>
<accession>A0ABV8V7B3</accession>
<sequence>MEQLVTQFSSLEVILVGVVAMSWVAIALAMSSFAKVRRQEVLVRESLEDLRRAIHTSNSGLVGMGRKLLSIEKNVVIKGTNKKASKAVETPVPSLKYSLPKAESRYAQAANMVSQGLSVAQVAAATGMSQAEVNLLAMLQRPAIETVS</sequence>
<keyword evidence="1" id="KW-0472">Membrane</keyword>
<protein>
    <submittedName>
        <fullName evidence="2">DUF2802 domain-containing protein</fullName>
    </submittedName>
</protein>
<dbReference type="Proteomes" id="UP001595840">
    <property type="component" value="Unassembled WGS sequence"/>
</dbReference>
<dbReference type="InterPro" id="IPR021244">
    <property type="entry name" value="DUF2802"/>
</dbReference>
<evidence type="ECO:0000256" key="1">
    <source>
        <dbReference type="SAM" id="Phobius"/>
    </source>
</evidence>
<proteinExistence type="predicted"/>
<gene>
    <name evidence="2" type="ORF">ACFOX3_15830</name>
</gene>
<name>A0ABV8V7B3_9GAMM</name>
<dbReference type="Pfam" id="PF10975">
    <property type="entry name" value="DUF2802"/>
    <property type="match status" value="1"/>
</dbReference>
<dbReference type="EMBL" id="JBHSCX010000021">
    <property type="protein sequence ID" value="MFC4363786.1"/>
    <property type="molecule type" value="Genomic_DNA"/>
</dbReference>
<keyword evidence="1" id="KW-0812">Transmembrane</keyword>
<keyword evidence="1" id="KW-1133">Transmembrane helix</keyword>
<comment type="caution">
    <text evidence="2">The sequence shown here is derived from an EMBL/GenBank/DDBJ whole genome shotgun (WGS) entry which is preliminary data.</text>
</comment>
<evidence type="ECO:0000313" key="3">
    <source>
        <dbReference type="Proteomes" id="UP001595840"/>
    </source>
</evidence>
<dbReference type="RefSeq" id="WP_290263372.1">
    <property type="nucleotide sequence ID" value="NZ_JAUFQG010000004.1"/>
</dbReference>
<reference evidence="3" key="1">
    <citation type="journal article" date="2019" name="Int. J. Syst. Evol. Microbiol.">
        <title>The Global Catalogue of Microorganisms (GCM) 10K type strain sequencing project: providing services to taxonomists for standard genome sequencing and annotation.</title>
        <authorList>
            <consortium name="The Broad Institute Genomics Platform"/>
            <consortium name="The Broad Institute Genome Sequencing Center for Infectious Disease"/>
            <person name="Wu L."/>
            <person name="Ma J."/>
        </authorList>
    </citation>
    <scope>NUCLEOTIDE SEQUENCE [LARGE SCALE GENOMIC DNA]</scope>
    <source>
        <strain evidence="3">CECT 8570</strain>
    </source>
</reference>
<evidence type="ECO:0000313" key="2">
    <source>
        <dbReference type="EMBL" id="MFC4363786.1"/>
    </source>
</evidence>